<dbReference type="InterPro" id="IPR040758">
    <property type="entry name" value="PrmC_N"/>
</dbReference>
<feature type="domain" description="Release factor glutamine methyltransferase N-terminal" evidence="7">
    <location>
        <begin position="35"/>
        <end position="89"/>
    </location>
</feature>
<dbReference type="InterPro" id="IPR007848">
    <property type="entry name" value="Small_mtfrase_dom"/>
</dbReference>
<dbReference type="NCBIfam" id="TIGR00536">
    <property type="entry name" value="hemK_fam"/>
    <property type="match status" value="1"/>
</dbReference>
<evidence type="ECO:0000259" key="7">
    <source>
        <dbReference type="Pfam" id="PF17827"/>
    </source>
</evidence>
<organism evidence="8 9">
    <name type="scientific">Alicyclobacillus dauci</name>
    <dbReference type="NCBI Taxonomy" id="1475485"/>
    <lineage>
        <taxon>Bacteria</taxon>
        <taxon>Bacillati</taxon>
        <taxon>Bacillota</taxon>
        <taxon>Bacilli</taxon>
        <taxon>Bacillales</taxon>
        <taxon>Alicyclobacillaceae</taxon>
        <taxon>Alicyclobacillus</taxon>
    </lineage>
</organism>
<feature type="binding site" evidence="5">
    <location>
        <begin position="135"/>
        <end position="139"/>
    </location>
    <ligand>
        <name>S-adenosyl-L-methionine</name>
        <dbReference type="ChEBI" id="CHEBI:59789"/>
    </ligand>
</feature>
<dbReference type="RefSeq" id="WP_268047007.1">
    <property type="nucleotide sequence ID" value="NZ_CP104064.1"/>
</dbReference>
<evidence type="ECO:0000259" key="6">
    <source>
        <dbReference type="Pfam" id="PF05175"/>
    </source>
</evidence>
<dbReference type="GO" id="GO:0102559">
    <property type="term" value="F:peptide chain release factor N(5)-glutamine methyltransferase activity"/>
    <property type="evidence" value="ECO:0007669"/>
    <property type="project" value="UniProtKB-EC"/>
</dbReference>
<feature type="domain" description="Methyltransferase small" evidence="6">
    <location>
        <begin position="127"/>
        <end position="209"/>
    </location>
</feature>
<evidence type="ECO:0000256" key="3">
    <source>
        <dbReference type="ARBA" id="ARBA00022691"/>
    </source>
</evidence>
<dbReference type="InterPro" id="IPR019874">
    <property type="entry name" value="RF_methyltr_PrmC"/>
</dbReference>
<dbReference type="Gene3D" id="3.40.50.150">
    <property type="entry name" value="Vaccinia Virus protein VP39"/>
    <property type="match status" value="1"/>
</dbReference>
<sequence length="302" mass="33450">MSYGQTYGGLLTAMTQALAKADVYSSWPADEVQHQTRAEAEQMLAHVTGWSRLQLLQHFSDNVPGHILKQLQQYTEERAGGKPLAYILGHTDFYGRVFQTRPGCLIPRPDTETVADHTIRWITVHRPSAKVVDIGTGTGCIAITVALECPDAHVTAVDVADDAVQLANANARLLEATNVAVVQRDGFEWLHDAETFDKVNVIVSNPPYIPAGEKDLLEVSVKSYEPHLALFAGEDGLSFYRRFAKLTEEVFLEGPAALFLEVGMGQARDVVQLFRAEPQWADFSVQVYNDLRGVERVVALMR</sequence>
<dbReference type="InterPro" id="IPR050320">
    <property type="entry name" value="N5-glutamine_MTase"/>
</dbReference>
<dbReference type="NCBIfam" id="TIGR03534">
    <property type="entry name" value="RF_mod_PrmC"/>
    <property type="match status" value="1"/>
</dbReference>
<dbReference type="Pfam" id="PF05175">
    <property type="entry name" value="MTS"/>
    <property type="match status" value="1"/>
</dbReference>
<dbReference type="Pfam" id="PF17827">
    <property type="entry name" value="PrmC_N"/>
    <property type="match status" value="1"/>
</dbReference>
<comment type="function">
    <text evidence="5">Methylates the class 1 translation termination release factors RF1/PrfA and RF2/PrfB on the glutamine residue of the universally conserved GGQ motif.</text>
</comment>
<evidence type="ECO:0000313" key="9">
    <source>
        <dbReference type="Proteomes" id="UP001164803"/>
    </source>
</evidence>
<dbReference type="PANTHER" id="PTHR18895">
    <property type="entry name" value="HEMK METHYLTRANSFERASE"/>
    <property type="match status" value="1"/>
</dbReference>
<reference evidence="8" key="1">
    <citation type="submission" date="2022-08" db="EMBL/GenBank/DDBJ databases">
        <title>Alicyclobacillus dauci DSM2870, complete genome.</title>
        <authorList>
            <person name="Wang Q."/>
            <person name="Cai R."/>
            <person name="Wang Z."/>
        </authorList>
    </citation>
    <scope>NUCLEOTIDE SEQUENCE</scope>
    <source>
        <strain evidence="8">DSM 28700</strain>
    </source>
</reference>
<evidence type="ECO:0000256" key="2">
    <source>
        <dbReference type="ARBA" id="ARBA00022679"/>
    </source>
</evidence>
<dbReference type="SUPFAM" id="SSF53335">
    <property type="entry name" value="S-adenosyl-L-methionine-dependent methyltransferases"/>
    <property type="match status" value="1"/>
</dbReference>
<evidence type="ECO:0000256" key="5">
    <source>
        <dbReference type="HAMAP-Rule" id="MF_02126"/>
    </source>
</evidence>
<dbReference type="GO" id="GO:0032259">
    <property type="term" value="P:methylation"/>
    <property type="evidence" value="ECO:0007669"/>
    <property type="project" value="UniProtKB-KW"/>
</dbReference>
<feature type="binding site" evidence="5">
    <location>
        <position position="158"/>
    </location>
    <ligand>
        <name>S-adenosyl-L-methionine</name>
        <dbReference type="ChEBI" id="CHEBI:59789"/>
    </ligand>
</feature>
<comment type="catalytic activity">
    <reaction evidence="4 5">
        <text>L-glutaminyl-[peptide chain release factor] + S-adenosyl-L-methionine = N(5)-methyl-L-glutaminyl-[peptide chain release factor] + S-adenosyl-L-homocysteine + H(+)</text>
        <dbReference type="Rhea" id="RHEA:42896"/>
        <dbReference type="Rhea" id="RHEA-COMP:10271"/>
        <dbReference type="Rhea" id="RHEA-COMP:10272"/>
        <dbReference type="ChEBI" id="CHEBI:15378"/>
        <dbReference type="ChEBI" id="CHEBI:30011"/>
        <dbReference type="ChEBI" id="CHEBI:57856"/>
        <dbReference type="ChEBI" id="CHEBI:59789"/>
        <dbReference type="ChEBI" id="CHEBI:61891"/>
        <dbReference type="EC" id="2.1.1.297"/>
    </reaction>
</comment>
<feature type="binding site" evidence="5">
    <location>
        <position position="205"/>
    </location>
    <ligand>
        <name>S-adenosyl-L-methionine</name>
        <dbReference type="ChEBI" id="CHEBI:59789"/>
    </ligand>
</feature>
<dbReference type="InterPro" id="IPR029063">
    <property type="entry name" value="SAM-dependent_MTases_sf"/>
</dbReference>
<dbReference type="PANTHER" id="PTHR18895:SF74">
    <property type="entry name" value="MTRF1L RELEASE FACTOR GLUTAMINE METHYLTRANSFERASE"/>
    <property type="match status" value="1"/>
</dbReference>
<evidence type="ECO:0000256" key="4">
    <source>
        <dbReference type="ARBA" id="ARBA00048391"/>
    </source>
</evidence>
<keyword evidence="2 5" id="KW-0808">Transferase</keyword>
<proteinExistence type="inferred from homology"/>
<keyword evidence="9" id="KW-1185">Reference proteome</keyword>
<name>A0ABY6ZAN7_9BACL</name>
<accession>A0ABY6ZAN7</accession>
<dbReference type="InterPro" id="IPR002052">
    <property type="entry name" value="DNA_methylase_N6_adenine_CS"/>
</dbReference>
<protein>
    <recommendedName>
        <fullName evidence="5">Release factor glutamine methyltransferase</fullName>
        <shortName evidence="5">RF MTase</shortName>
        <ecNumber evidence="5">2.1.1.297</ecNumber>
    </recommendedName>
    <alternativeName>
        <fullName evidence="5">N5-glutamine methyltransferase PrmC</fullName>
    </alternativeName>
    <alternativeName>
        <fullName evidence="5">Protein-(glutamine-N5) MTase PrmC</fullName>
    </alternativeName>
    <alternativeName>
        <fullName evidence="5">Protein-glutamine N-methyltransferase PrmC</fullName>
    </alternativeName>
</protein>
<dbReference type="InterPro" id="IPR004556">
    <property type="entry name" value="HemK-like"/>
</dbReference>
<evidence type="ECO:0000313" key="8">
    <source>
        <dbReference type="EMBL" id="WAH39321.1"/>
    </source>
</evidence>
<keyword evidence="3 5" id="KW-0949">S-adenosyl-L-methionine</keyword>
<evidence type="ECO:0000256" key="1">
    <source>
        <dbReference type="ARBA" id="ARBA00022603"/>
    </source>
</evidence>
<dbReference type="CDD" id="cd02440">
    <property type="entry name" value="AdoMet_MTases"/>
    <property type="match status" value="1"/>
</dbReference>
<feature type="binding site" evidence="5">
    <location>
        <begin position="205"/>
        <end position="208"/>
    </location>
    <ligand>
        <name>substrate</name>
    </ligand>
</feature>
<gene>
    <name evidence="5 8" type="primary">prmC</name>
    <name evidence="8" type="ORF">NZD86_22405</name>
</gene>
<dbReference type="HAMAP" id="MF_02126">
    <property type="entry name" value="RF_methyltr_PrmC"/>
    <property type="match status" value="1"/>
</dbReference>
<comment type="similarity">
    <text evidence="5">Belongs to the protein N5-glutamine methyltransferase family. PrmC subfamily.</text>
</comment>
<dbReference type="Proteomes" id="UP001164803">
    <property type="component" value="Chromosome"/>
</dbReference>
<dbReference type="EC" id="2.1.1.297" evidence="5"/>
<dbReference type="EMBL" id="CP104064">
    <property type="protein sequence ID" value="WAH39321.1"/>
    <property type="molecule type" value="Genomic_DNA"/>
</dbReference>
<keyword evidence="1 5" id="KW-0489">Methyltransferase</keyword>
<comment type="caution">
    <text evidence="5">Lacks conserved residue(s) required for the propagation of feature annotation.</text>
</comment>
<dbReference type="Gene3D" id="1.10.8.10">
    <property type="entry name" value="DNA helicase RuvA subunit, C-terminal domain"/>
    <property type="match status" value="1"/>
</dbReference>
<dbReference type="PROSITE" id="PS00092">
    <property type="entry name" value="N6_MTASE"/>
    <property type="match status" value="1"/>
</dbReference>